<dbReference type="OrthoDB" id="5239715at2759"/>
<dbReference type="EMBL" id="BGPR01002048">
    <property type="protein sequence ID" value="GBM66850.1"/>
    <property type="molecule type" value="Genomic_DNA"/>
</dbReference>
<reference evidence="1 2" key="1">
    <citation type="journal article" date="2019" name="Sci. Rep.">
        <title>Orb-weaving spider Araneus ventricosus genome elucidates the spidroin gene catalogue.</title>
        <authorList>
            <person name="Kono N."/>
            <person name="Nakamura H."/>
            <person name="Ohtoshi R."/>
            <person name="Moran D.A.P."/>
            <person name="Shinohara A."/>
            <person name="Yoshida Y."/>
            <person name="Fujiwara M."/>
            <person name="Mori M."/>
            <person name="Tomita M."/>
            <person name="Arakawa K."/>
        </authorList>
    </citation>
    <scope>NUCLEOTIDE SEQUENCE [LARGE SCALE GENOMIC DNA]</scope>
</reference>
<sequence length="123" mass="14168">MRCYLQGIGHSMKKGNIKIEFGHVVTCHEDVLVTAFDSRIRQRMEKINVEEDAEKNVSVMLDGDEHEISFIDPPTMPDTPVSILPLSIIIPKDEKMTESNFARNTIFYMPLLDIRRFKEITSN</sequence>
<protein>
    <submittedName>
        <fullName evidence="1">Uncharacterized protein</fullName>
    </submittedName>
</protein>
<dbReference type="Proteomes" id="UP000499080">
    <property type="component" value="Unassembled WGS sequence"/>
</dbReference>
<dbReference type="AlphaFoldDB" id="A0A4Y2HNP2"/>
<evidence type="ECO:0000313" key="2">
    <source>
        <dbReference type="Proteomes" id="UP000499080"/>
    </source>
</evidence>
<proteinExistence type="predicted"/>
<organism evidence="1 2">
    <name type="scientific">Araneus ventricosus</name>
    <name type="common">Orbweaver spider</name>
    <name type="synonym">Epeira ventricosa</name>
    <dbReference type="NCBI Taxonomy" id="182803"/>
    <lineage>
        <taxon>Eukaryota</taxon>
        <taxon>Metazoa</taxon>
        <taxon>Ecdysozoa</taxon>
        <taxon>Arthropoda</taxon>
        <taxon>Chelicerata</taxon>
        <taxon>Arachnida</taxon>
        <taxon>Araneae</taxon>
        <taxon>Araneomorphae</taxon>
        <taxon>Entelegynae</taxon>
        <taxon>Araneoidea</taxon>
        <taxon>Araneidae</taxon>
        <taxon>Araneus</taxon>
    </lineage>
</organism>
<accession>A0A4Y2HNP2</accession>
<keyword evidence="2" id="KW-1185">Reference proteome</keyword>
<comment type="caution">
    <text evidence="1">The sequence shown here is derived from an EMBL/GenBank/DDBJ whole genome shotgun (WGS) entry which is preliminary data.</text>
</comment>
<evidence type="ECO:0000313" key="1">
    <source>
        <dbReference type="EMBL" id="GBM66850.1"/>
    </source>
</evidence>
<name>A0A4Y2HNP2_ARAVE</name>
<gene>
    <name evidence="1" type="ORF">AVEN_128523_1</name>
</gene>